<sequence length="580" mass="64878">MRTRRLFLPIVLVSLGCAIAVSACNPQEPSSQQQTPAVATEQTDDTLRMLYWQAPTILNPHLASGFKDYDGARMSYEPLASYDKNDKLVLFLAEEIPTQENGGLAEDGKSVTWKLKKDIKWSDGTPFTAEDVVFTYEYLSNPEVAAATLENYANIEKVEAIDPHTVKITFKDVTPGWSVPFTGQNGMILPKHIFENYNGANSREAAENLKPVGTGPYKVVEFKPGDIIILEPNEFFREGTEELFKRIELKGGGDATSAARAVLQTGDADYAYNLQVEAPILKELEAGGKGKVMANFGSYVERILLNFTDPNQVTEDGERASIQFPHPFFSDPQVRQAFNFAIDRETISNQLYGTTARPTAQILVTPKVFASDKISYEFNLEKANQLLDEAGWKDTNNDGTRDKDGVEMKVIFQTSVNSVRQKTQEIVKQSLAKIGVDVELKSIDPGVFFSGDTASTDTVNSFYADLQMFSTGNDSPDPAAHMKWWTCDEVSQKENGWQKPNYARYCNPEYDELWQQAIVELDPAKRAELFKQMDELLAKEVALIPLVNRATVHGVSNRLTGIDPSPWDANTWDIKNWRKE</sequence>
<feature type="chain" id="PRO_5035212590" evidence="4">
    <location>
        <begin position="24"/>
        <end position="580"/>
    </location>
</feature>
<evidence type="ECO:0000313" key="7">
    <source>
        <dbReference type="Proteomes" id="UP000654482"/>
    </source>
</evidence>
<dbReference type="GO" id="GO:0043190">
    <property type="term" value="C:ATP-binding cassette (ABC) transporter complex"/>
    <property type="evidence" value="ECO:0007669"/>
    <property type="project" value="InterPro"/>
</dbReference>
<evidence type="ECO:0000313" key="6">
    <source>
        <dbReference type="EMBL" id="MBE9117975.1"/>
    </source>
</evidence>
<protein>
    <submittedName>
        <fullName evidence="6">Peptide ABC transporter substrate-binding protein</fullName>
    </submittedName>
</protein>
<evidence type="ECO:0000256" key="1">
    <source>
        <dbReference type="ARBA" id="ARBA00005695"/>
    </source>
</evidence>
<dbReference type="Proteomes" id="UP000654482">
    <property type="component" value="Unassembled WGS sequence"/>
</dbReference>
<name>A0A8J7JDJ3_9CYAN</name>
<reference evidence="6" key="1">
    <citation type="submission" date="2020-10" db="EMBL/GenBank/DDBJ databases">
        <authorList>
            <person name="Castelo-Branco R."/>
            <person name="Eusebio N."/>
            <person name="Adriana R."/>
            <person name="Vieira A."/>
            <person name="Brugerolle De Fraissinette N."/>
            <person name="Rezende De Castro R."/>
            <person name="Schneider M.P."/>
            <person name="Vasconcelos V."/>
            <person name="Leao P.N."/>
        </authorList>
    </citation>
    <scope>NUCLEOTIDE SEQUENCE</scope>
    <source>
        <strain evidence="6">LEGE 07157</strain>
    </source>
</reference>
<proteinExistence type="inferred from homology"/>
<dbReference type="AlphaFoldDB" id="A0A8J7JDJ3"/>
<dbReference type="PANTHER" id="PTHR30290:SF65">
    <property type="entry name" value="MONOACYL PHOSPHATIDYLINOSITOL TETRAMANNOSIDE-BINDING PROTEIN LPQW-RELATED"/>
    <property type="match status" value="1"/>
</dbReference>
<dbReference type="PROSITE" id="PS51257">
    <property type="entry name" value="PROKAR_LIPOPROTEIN"/>
    <property type="match status" value="1"/>
</dbReference>
<dbReference type="InterPro" id="IPR030678">
    <property type="entry name" value="Peptide/Ni-bd"/>
</dbReference>
<dbReference type="Gene3D" id="3.10.105.10">
    <property type="entry name" value="Dipeptide-binding Protein, Domain 3"/>
    <property type="match status" value="1"/>
</dbReference>
<feature type="signal peptide" evidence="4">
    <location>
        <begin position="1"/>
        <end position="23"/>
    </location>
</feature>
<dbReference type="RefSeq" id="WP_194031065.1">
    <property type="nucleotide sequence ID" value="NZ_JADEWZ010000035.1"/>
</dbReference>
<dbReference type="PIRSF" id="PIRSF002741">
    <property type="entry name" value="MppA"/>
    <property type="match status" value="1"/>
</dbReference>
<keyword evidence="3 4" id="KW-0732">Signal</keyword>
<dbReference type="EMBL" id="JADEWZ010000035">
    <property type="protein sequence ID" value="MBE9117975.1"/>
    <property type="molecule type" value="Genomic_DNA"/>
</dbReference>
<dbReference type="FunFam" id="3.10.105.10:FF:000006">
    <property type="entry name" value="Peptide ABC transporter substrate-binding protein"/>
    <property type="match status" value="1"/>
</dbReference>
<feature type="domain" description="Solute-binding protein family 5" evidence="5">
    <location>
        <begin position="104"/>
        <end position="486"/>
    </location>
</feature>
<dbReference type="CDD" id="cd08513">
    <property type="entry name" value="PBP2_thermophilic_Hb8_like"/>
    <property type="match status" value="1"/>
</dbReference>
<dbReference type="InterPro" id="IPR039424">
    <property type="entry name" value="SBP_5"/>
</dbReference>
<dbReference type="PANTHER" id="PTHR30290">
    <property type="entry name" value="PERIPLASMIC BINDING COMPONENT OF ABC TRANSPORTER"/>
    <property type="match status" value="1"/>
</dbReference>
<evidence type="ECO:0000259" key="5">
    <source>
        <dbReference type="Pfam" id="PF00496"/>
    </source>
</evidence>
<gene>
    <name evidence="6" type="ORF">IQ249_18925</name>
</gene>
<keyword evidence="2" id="KW-0813">Transport</keyword>
<comment type="caution">
    <text evidence="6">The sequence shown here is derived from an EMBL/GenBank/DDBJ whole genome shotgun (WGS) entry which is preliminary data.</text>
</comment>
<evidence type="ECO:0000256" key="2">
    <source>
        <dbReference type="ARBA" id="ARBA00022448"/>
    </source>
</evidence>
<keyword evidence="7" id="KW-1185">Reference proteome</keyword>
<evidence type="ECO:0000256" key="3">
    <source>
        <dbReference type="ARBA" id="ARBA00022729"/>
    </source>
</evidence>
<evidence type="ECO:0000256" key="4">
    <source>
        <dbReference type="SAM" id="SignalP"/>
    </source>
</evidence>
<organism evidence="6 7">
    <name type="scientific">Lusitaniella coriacea LEGE 07157</name>
    <dbReference type="NCBI Taxonomy" id="945747"/>
    <lineage>
        <taxon>Bacteria</taxon>
        <taxon>Bacillati</taxon>
        <taxon>Cyanobacteriota</taxon>
        <taxon>Cyanophyceae</taxon>
        <taxon>Spirulinales</taxon>
        <taxon>Lusitaniellaceae</taxon>
        <taxon>Lusitaniella</taxon>
    </lineage>
</organism>
<dbReference type="Gene3D" id="3.40.190.10">
    <property type="entry name" value="Periplasmic binding protein-like II"/>
    <property type="match status" value="1"/>
</dbReference>
<dbReference type="GO" id="GO:1904680">
    <property type="term" value="F:peptide transmembrane transporter activity"/>
    <property type="evidence" value="ECO:0007669"/>
    <property type="project" value="TreeGrafter"/>
</dbReference>
<accession>A0A8J7JDJ3</accession>
<dbReference type="GO" id="GO:0042597">
    <property type="term" value="C:periplasmic space"/>
    <property type="evidence" value="ECO:0007669"/>
    <property type="project" value="UniProtKB-ARBA"/>
</dbReference>
<dbReference type="GO" id="GO:0015833">
    <property type="term" value="P:peptide transport"/>
    <property type="evidence" value="ECO:0007669"/>
    <property type="project" value="TreeGrafter"/>
</dbReference>
<comment type="similarity">
    <text evidence="1">Belongs to the bacterial solute-binding protein 5 family.</text>
</comment>
<dbReference type="InterPro" id="IPR000914">
    <property type="entry name" value="SBP_5_dom"/>
</dbReference>
<dbReference type="SUPFAM" id="SSF53850">
    <property type="entry name" value="Periplasmic binding protein-like II"/>
    <property type="match status" value="1"/>
</dbReference>
<dbReference type="Pfam" id="PF00496">
    <property type="entry name" value="SBP_bac_5"/>
    <property type="match status" value="1"/>
</dbReference>